<protein>
    <submittedName>
        <fullName evidence="2">Uncharacterized protein</fullName>
    </submittedName>
</protein>
<gene>
    <name evidence="2" type="ORF">FHW18_004981</name>
</gene>
<dbReference type="AlphaFoldDB" id="A0A7Y9IYV6"/>
<reference evidence="2 3" key="1">
    <citation type="submission" date="2020-07" db="EMBL/GenBank/DDBJ databases">
        <title>Genomic Encyclopedia of Type Strains, Phase IV (KMG-V): Genome sequencing to study the core and pangenomes of soil and plant-associated prokaryotes.</title>
        <authorList>
            <person name="Whitman W."/>
        </authorList>
    </citation>
    <scope>NUCLEOTIDE SEQUENCE [LARGE SCALE GENOMIC DNA]</scope>
    <source>
        <strain evidence="2 3">SAS40</strain>
    </source>
</reference>
<organism evidence="2 3">
    <name type="scientific">Pigmentiphaga litoralis</name>
    <dbReference type="NCBI Taxonomy" id="516702"/>
    <lineage>
        <taxon>Bacteria</taxon>
        <taxon>Pseudomonadati</taxon>
        <taxon>Pseudomonadota</taxon>
        <taxon>Betaproteobacteria</taxon>
        <taxon>Burkholderiales</taxon>
        <taxon>Alcaligenaceae</taxon>
        <taxon>Pigmentiphaga</taxon>
    </lineage>
</organism>
<proteinExistence type="predicted"/>
<feature type="compositionally biased region" description="Basic and acidic residues" evidence="1">
    <location>
        <begin position="94"/>
        <end position="105"/>
    </location>
</feature>
<comment type="caution">
    <text evidence="2">The sequence shown here is derived from an EMBL/GenBank/DDBJ whole genome shotgun (WGS) entry which is preliminary data.</text>
</comment>
<accession>A0A7Y9IYV6</accession>
<feature type="compositionally biased region" description="Low complexity" evidence="1">
    <location>
        <begin position="26"/>
        <end position="63"/>
    </location>
</feature>
<dbReference type="EMBL" id="JACBYR010000003">
    <property type="protein sequence ID" value="NYE85662.1"/>
    <property type="molecule type" value="Genomic_DNA"/>
</dbReference>
<sequence>MTQKSTALTPEESAIANRDLKGQTAGSTVSTAPVTGTTPVGTTPVGTTPVGTTPVGTTPVTGANHPRTHASAEPGDPNIEEDATLPHAGSPFKDINRGNRSSMDE</sequence>
<dbReference type="RefSeq" id="WP_179589957.1">
    <property type="nucleotide sequence ID" value="NZ_JACBYR010000003.1"/>
</dbReference>
<evidence type="ECO:0000313" key="3">
    <source>
        <dbReference type="Proteomes" id="UP000542125"/>
    </source>
</evidence>
<evidence type="ECO:0000256" key="1">
    <source>
        <dbReference type="SAM" id="MobiDB-lite"/>
    </source>
</evidence>
<evidence type="ECO:0000313" key="2">
    <source>
        <dbReference type="EMBL" id="NYE85662.1"/>
    </source>
</evidence>
<name>A0A7Y9IYV6_9BURK</name>
<keyword evidence="3" id="KW-1185">Reference proteome</keyword>
<feature type="region of interest" description="Disordered" evidence="1">
    <location>
        <begin position="1"/>
        <end position="105"/>
    </location>
</feature>
<dbReference type="Proteomes" id="UP000542125">
    <property type="component" value="Unassembled WGS sequence"/>
</dbReference>